<sequence length="89" mass="10722">MDNPHYEFYRLIIKHGLTKEEIDSFYFKCSQWSKKMEQQKAEGYIHFHPLFEEFLLFLPSKLDAKKGIQACDSQKLFEPLFQELAKFLN</sequence>
<dbReference type="Gene3D" id="1.10.3750.10">
    <property type="entry name" value="YhaI-like"/>
    <property type="match status" value="1"/>
</dbReference>
<protein>
    <submittedName>
        <fullName evidence="1">YhaI family protein</fullName>
    </submittedName>
</protein>
<gene>
    <name evidence="1" type="ORF">LRS37_02780</name>
</gene>
<dbReference type="Pfam" id="PF08963">
    <property type="entry name" value="DUF1878"/>
    <property type="match status" value="1"/>
</dbReference>
<name>A0ABS8QFE6_9BACI</name>
<dbReference type="InterPro" id="IPR035945">
    <property type="entry name" value="YhaI-like_sf"/>
</dbReference>
<evidence type="ECO:0000313" key="1">
    <source>
        <dbReference type="EMBL" id="MCD4837822.1"/>
    </source>
</evidence>
<dbReference type="SUPFAM" id="SSF109915">
    <property type="entry name" value="Hypothetical protein YhaI"/>
    <property type="match status" value="1"/>
</dbReference>
<reference evidence="1 2" key="1">
    <citation type="journal article" date="2023" name="Antonie Van Leeuwenhoek">
        <title>Unveiling the genomic potential of a novel thermostable glycoside hydrolases producing Neobacillus sedimentimangrovi UE25.</title>
        <authorList>
            <person name="Ejaz U."/>
            <person name="Saleem F."/>
            <person name="Rashid R."/>
            <person name="Hasan K.A."/>
            <person name="Syed M.N."/>
            <person name="Sohail M."/>
        </authorList>
    </citation>
    <scope>NUCLEOTIDE SEQUENCE [LARGE SCALE GENOMIC DNA]</scope>
    <source>
        <strain evidence="1 2">UE25</strain>
    </source>
</reference>
<accession>A0ABS8QFE6</accession>
<organism evidence="1 2">
    <name type="scientific">Neobacillus sedimentimangrovi</name>
    <dbReference type="NCBI Taxonomy" id="2699460"/>
    <lineage>
        <taxon>Bacteria</taxon>
        <taxon>Bacillati</taxon>
        <taxon>Bacillota</taxon>
        <taxon>Bacilli</taxon>
        <taxon>Bacillales</taxon>
        <taxon>Bacillaceae</taxon>
        <taxon>Neobacillus</taxon>
    </lineage>
</organism>
<dbReference type="InterPro" id="IPR015058">
    <property type="entry name" value="DUF1878"/>
</dbReference>
<dbReference type="EMBL" id="JAJODE010000004">
    <property type="protein sequence ID" value="MCD4837822.1"/>
    <property type="molecule type" value="Genomic_DNA"/>
</dbReference>
<comment type="caution">
    <text evidence="1">The sequence shown here is derived from an EMBL/GenBank/DDBJ whole genome shotgun (WGS) entry which is preliminary data.</text>
</comment>
<evidence type="ECO:0000313" key="2">
    <source>
        <dbReference type="Proteomes" id="UP001162836"/>
    </source>
</evidence>
<proteinExistence type="predicted"/>
<keyword evidence="2" id="KW-1185">Reference proteome</keyword>
<dbReference type="Proteomes" id="UP001162836">
    <property type="component" value="Unassembled WGS sequence"/>
</dbReference>